<dbReference type="OrthoDB" id="5866628at2"/>
<dbReference type="Proteomes" id="UP000281112">
    <property type="component" value="Unassembled WGS sequence"/>
</dbReference>
<organism evidence="2 3">
    <name type="scientific">Vibrio viridaestus</name>
    <dbReference type="NCBI Taxonomy" id="2487322"/>
    <lineage>
        <taxon>Bacteria</taxon>
        <taxon>Pseudomonadati</taxon>
        <taxon>Pseudomonadota</taxon>
        <taxon>Gammaproteobacteria</taxon>
        <taxon>Vibrionales</taxon>
        <taxon>Vibrionaceae</taxon>
        <taxon>Vibrio</taxon>
    </lineage>
</organism>
<feature type="chain" id="PRO_5018098134" evidence="1">
    <location>
        <begin position="21"/>
        <end position="154"/>
    </location>
</feature>
<accession>A0A3N9TIL3</accession>
<proteinExistence type="predicted"/>
<reference evidence="2 3" key="1">
    <citation type="submission" date="2018-11" db="EMBL/GenBank/DDBJ databases">
        <title>Vibrio LJC006 sp. nov., isolated from seawater during the bloom of the enteromorpha.</title>
        <authorList>
            <person name="Liang J."/>
        </authorList>
    </citation>
    <scope>NUCLEOTIDE SEQUENCE [LARGE SCALE GENOMIC DNA]</scope>
    <source>
        <strain evidence="2 3">LJC006</strain>
    </source>
</reference>
<keyword evidence="1" id="KW-0732">Signal</keyword>
<protein>
    <submittedName>
        <fullName evidence="2">Uncharacterized protein</fullName>
    </submittedName>
</protein>
<evidence type="ECO:0000313" key="3">
    <source>
        <dbReference type="Proteomes" id="UP000281112"/>
    </source>
</evidence>
<dbReference type="EMBL" id="RJVQ01000002">
    <property type="protein sequence ID" value="RQW64059.1"/>
    <property type="molecule type" value="Genomic_DNA"/>
</dbReference>
<dbReference type="RefSeq" id="WP_124936180.1">
    <property type="nucleotide sequence ID" value="NZ_RJVQ01000002.1"/>
</dbReference>
<name>A0A3N9TIL3_9VIBR</name>
<feature type="signal peptide" evidence="1">
    <location>
        <begin position="1"/>
        <end position="20"/>
    </location>
</feature>
<sequence length="154" mass="17545">MKLLGKVIVTLGVFPLFANADAETLSQSFNALNTQTSLCMEYKKRTVNTDDQWLLDLTENQLKVALLELNAKAMEKCTLKQRESYSYQLVIDAAESGDLTKLHQWVKLNSPQKNDDYNSIFKDVPSKQLSRVSHLPEFKYPFDTLKSLQAIQAK</sequence>
<evidence type="ECO:0000313" key="2">
    <source>
        <dbReference type="EMBL" id="RQW64059.1"/>
    </source>
</evidence>
<comment type="caution">
    <text evidence="2">The sequence shown here is derived from an EMBL/GenBank/DDBJ whole genome shotgun (WGS) entry which is preliminary data.</text>
</comment>
<dbReference type="AlphaFoldDB" id="A0A3N9TIL3"/>
<keyword evidence="3" id="KW-1185">Reference proteome</keyword>
<evidence type="ECO:0000256" key="1">
    <source>
        <dbReference type="SAM" id="SignalP"/>
    </source>
</evidence>
<gene>
    <name evidence="2" type="ORF">EES38_05570</name>
</gene>